<dbReference type="EMBL" id="JBHTMB010000065">
    <property type="protein sequence ID" value="MFD1233545.1"/>
    <property type="molecule type" value="Genomic_DNA"/>
</dbReference>
<dbReference type="RefSeq" id="WP_346093749.1">
    <property type="nucleotide sequence ID" value="NZ_BAABKS010000081.1"/>
</dbReference>
<dbReference type="Proteomes" id="UP001597182">
    <property type="component" value="Unassembled WGS sequence"/>
</dbReference>
<organism evidence="1 2">
    <name type="scientific">Pseudonocardia benzenivorans</name>
    <dbReference type="NCBI Taxonomy" id="228005"/>
    <lineage>
        <taxon>Bacteria</taxon>
        <taxon>Bacillati</taxon>
        <taxon>Actinomycetota</taxon>
        <taxon>Actinomycetes</taxon>
        <taxon>Pseudonocardiales</taxon>
        <taxon>Pseudonocardiaceae</taxon>
        <taxon>Pseudonocardia</taxon>
    </lineage>
</organism>
<comment type="caution">
    <text evidence="1">The sequence shown here is derived from an EMBL/GenBank/DDBJ whole genome shotgun (WGS) entry which is preliminary data.</text>
</comment>
<gene>
    <name evidence="1" type="ORF">ACFQ34_09655</name>
</gene>
<reference evidence="2" key="1">
    <citation type="journal article" date="2019" name="Int. J. Syst. Evol. Microbiol.">
        <title>The Global Catalogue of Microorganisms (GCM) 10K type strain sequencing project: providing services to taxonomists for standard genome sequencing and annotation.</title>
        <authorList>
            <consortium name="The Broad Institute Genomics Platform"/>
            <consortium name="The Broad Institute Genome Sequencing Center for Infectious Disease"/>
            <person name="Wu L."/>
            <person name="Ma J."/>
        </authorList>
    </citation>
    <scope>NUCLEOTIDE SEQUENCE [LARGE SCALE GENOMIC DNA]</scope>
    <source>
        <strain evidence="2">CCUG 49018</strain>
    </source>
</reference>
<accession>A0ABW3VFP8</accession>
<sequence>MSDIESVNVHRRAVEVVVAAGGTVSPEWERIAASWQRLAGFGDPAAVKDACEALADAVITGSGDVVDLAVRYLALTAGPVQAASVRNAVVTAVYAALRTEYRRSTGAANLGFLAGRYDTAARALTDAMAVTDVMSPPERAVMLEGDKRQAWFAARKAVAQIDEVVLPLRAAAVLSGEYSGLGHALDGGTGGTPGFWLGLLVDRTGVNPRRLWETWTENEGIDRWAGLVRLGGALRFAGPDEFRPLGEPAGYRVIQVRGGHGWIQAEVDPYDDREAQVAVLMAAPGMTRDSALQLLDGVPCAA</sequence>
<proteinExistence type="predicted"/>
<name>A0ABW3VFP8_9PSEU</name>
<evidence type="ECO:0000313" key="2">
    <source>
        <dbReference type="Proteomes" id="UP001597182"/>
    </source>
</evidence>
<keyword evidence="2" id="KW-1185">Reference proteome</keyword>
<evidence type="ECO:0000313" key="1">
    <source>
        <dbReference type="EMBL" id="MFD1233545.1"/>
    </source>
</evidence>
<protein>
    <submittedName>
        <fullName evidence="1">Uncharacterized protein</fullName>
    </submittedName>
</protein>